<dbReference type="OrthoDB" id="3164835at2759"/>
<dbReference type="Proteomes" id="UP000076727">
    <property type="component" value="Unassembled WGS sequence"/>
</dbReference>
<keyword evidence="2" id="KW-1185">Reference proteome</keyword>
<accession>A0A165LV28</accession>
<evidence type="ECO:0000313" key="2">
    <source>
        <dbReference type="Proteomes" id="UP000076727"/>
    </source>
</evidence>
<protein>
    <recommendedName>
        <fullName evidence="3">BTB domain-containing protein</fullName>
    </recommendedName>
</protein>
<sequence>MEHPTEVTVAGDLFNRPNADIILRTSDGGMAKVPQPSGGSERAVVPVEEDSTTLDALLRFMYPCDDPTFDDVMRLGDVLRAAVKYQADLIAQRLKRQLSMFDDPLRVFTVACLADLESEAYQAAVEWCQDKAYDLENTYVKEMDVLSAGIYHRLLCFCDKYKRGHELPEQYSFTRPVGTSASPAEPSQPFTVPSPFDRPSAHANIVVRSGDKVDFYVNEVILTMGSNMLASDLHDARDNGPKSRDGYRILALPERAEVLLPILQLTYPGLSPHIREWRLLTAILETAHKYEFVRATDLTKSAWVKEIENAPLRSYFIAVQRGWQTEAKLAAKHAVLYPVDQYYPEMEFVSASYYDRFLRYRQQCRRSVIDARRAFMDDVYLASSLNQTEVYDVFFHEHDVSTMFHYSLHATWARAGASTPGLRPSRWAMTIPLPQKTFGLGGEWPMHIQQLMTCLNTWNGRHGDVMELMHNYDKYGGEAMDAVDQLVLEV</sequence>
<dbReference type="EMBL" id="KV429116">
    <property type="protein sequence ID" value="KZT64885.1"/>
    <property type="molecule type" value="Genomic_DNA"/>
</dbReference>
<dbReference type="STRING" id="1314783.A0A165LV28"/>
<evidence type="ECO:0008006" key="3">
    <source>
        <dbReference type="Google" id="ProtNLM"/>
    </source>
</evidence>
<organism evidence="1 2">
    <name type="scientific">Daedalea quercina L-15889</name>
    <dbReference type="NCBI Taxonomy" id="1314783"/>
    <lineage>
        <taxon>Eukaryota</taxon>
        <taxon>Fungi</taxon>
        <taxon>Dikarya</taxon>
        <taxon>Basidiomycota</taxon>
        <taxon>Agaricomycotina</taxon>
        <taxon>Agaricomycetes</taxon>
        <taxon>Polyporales</taxon>
        <taxon>Fomitopsis</taxon>
    </lineage>
</organism>
<evidence type="ECO:0000313" key="1">
    <source>
        <dbReference type="EMBL" id="KZT64885.1"/>
    </source>
</evidence>
<name>A0A165LV28_9APHY</name>
<reference evidence="1 2" key="1">
    <citation type="journal article" date="2016" name="Mol. Biol. Evol.">
        <title>Comparative Genomics of Early-Diverging Mushroom-Forming Fungi Provides Insights into the Origins of Lignocellulose Decay Capabilities.</title>
        <authorList>
            <person name="Nagy L.G."/>
            <person name="Riley R."/>
            <person name="Tritt A."/>
            <person name="Adam C."/>
            <person name="Daum C."/>
            <person name="Floudas D."/>
            <person name="Sun H."/>
            <person name="Yadav J.S."/>
            <person name="Pangilinan J."/>
            <person name="Larsson K.H."/>
            <person name="Matsuura K."/>
            <person name="Barry K."/>
            <person name="Labutti K."/>
            <person name="Kuo R."/>
            <person name="Ohm R.A."/>
            <person name="Bhattacharya S.S."/>
            <person name="Shirouzu T."/>
            <person name="Yoshinaga Y."/>
            <person name="Martin F.M."/>
            <person name="Grigoriev I.V."/>
            <person name="Hibbett D.S."/>
        </authorList>
    </citation>
    <scope>NUCLEOTIDE SEQUENCE [LARGE SCALE GENOMIC DNA]</scope>
    <source>
        <strain evidence="1 2">L-15889</strain>
    </source>
</reference>
<dbReference type="AlphaFoldDB" id="A0A165LV28"/>
<gene>
    <name evidence="1" type="ORF">DAEQUDRAFT_572087</name>
</gene>
<proteinExistence type="predicted"/>